<accession>A0A2M6W1I9</accession>
<evidence type="ECO:0000259" key="1">
    <source>
        <dbReference type="Pfam" id="PF00534"/>
    </source>
</evidence>
<proteinExistence type="predicted"/>
<dbReference type="Pfam" id="PF13439">
    <property type="entry name" value="Glyco_transf_4"/>
    <property type="match status" value="1"/>
</dbReference>
<dbReference type="SUPFAM" id="SSF53756">
    <property type="entry name" value="UDP-Glycosyltransferase/glycogen phosphorylase"/>
    <property type="match status" value="1"/>
</dbReference>
<evidence type="ECO:0000313" key="3">
    <source>
        <dbReference type="EMBL" id="PIT86669.1"/>
    </source>
</evidence>
<organism evidence="3 4">
    <name type="scientific">Candidatus Magasanikbacteria bacterium CG10_big_fil_rev_8_21_14_0_10_43_6</name>
    <dbReference type="NCBI Taxonomy" id="1974650"/>
    <lineage>
        <taxon>Bacteria</taxon>
        <taxon>Candidatus Magasanikiibacteriota</taxon>
    </lineage>
</organism>
<dbReference type="Gene3D" id="3.40.50.2000">
    <property type="entry name" value="Glycogen Phosphorylase B"/>
    <property type="match status" value="2"/>
</dbReference>
<evidence type="ECO:0008006" key="5">
    <source>
        <dbReference type="Google" id="ProtNLM"/>
    </source>
</evidence>
<sequence length="378" mass="43351">MKRTLIISLEYPPTIGGIATYVDQLCTSFPKESVLLLAPPHKEQKTWDATRPYKVIRKNPYFPVFLWPRWVRLYFQVRKIVKEYHIEMIHVHHVLPVGYVAWLMQRWHDVPYIIFSHGTDIAAAAAKRWKRRMASMVSKKATHIFTNSENLRLRLVNRFPELSDLTTVLYPCPDTDYFMPPSKEVIQQLKSKYALEGKKVLLSVSRLDDGKGFPHLIRVLPNILQRFPSLVWFIVGDGPKKSEVVALIQKYNLQNIVRFVGKVPHAELKQYYHLADIFVLLTHPDNGKEEGLGLVFLEAATAGLPIVAGRSGGVEEAVLDKQTGLIVDIRQDPQSIVDSVVTLLEDPAYAATLGNAGQERIRKEFQWDHQVQNIQEWL</sequence>
<dbReference type="EMBL" id="PFBZ01000079">
    <property type="protein sequence ID" value="PIT86669.1"/>
    <property type="molecule type" value="Genomic_DNA"/>
</dbReference>
<feature type="domain" description="Glycosyltransferase subfamily 4-like N-terminal" evidence="2">
    <location>
        <begin position="15"/>
        <end position="176"/>
    </location>
</feature>
<name>A0A2M6W1I9_9BACT</name>
<dbReference type="GO" id="GO:0016758">
    <property type="term" value="F:hexosyltransferase activity"/>
    <property type="evidence" value="ECO:0007669"/>
    <property type="project" value="TreeGrafter"/>
</dbReference>
<gene>
    <name evidence="3" type="ORF">COU33_01875</name>
</gene>
<dbReference type="PANTHER" id="PTHR45947">
    <property type="entry name" value="SULFOQUINOVOSYL TRANSFERASE SQD2"/>
    <property type="match status" value="1"/>
</dbReference>
<evidence type="ECO:0000313" key="4">
    <source>
        <dbReference type="Proteomes" id="UP000229362"/>
    </source>
</evidence>
<feature type="domain" description="Glycosyl transferase family 1" evidence="1">
    <location>
        <begin position="189"/>
        <end position="360"/>
    </location>
</feature>
<comment type="caution">
    <text evidence="3">The sequence shown here is derived from an EMBL/GenBank/DDBJ whole genome shotgun (WGS) entry which is preliminary data.</text>
</comment>
<protein>
    <recommendedName>
        <fullName evidence="5">Glycosyltransferase family 4 protein</fullName>
    </recommendedName>
</protein>
<dbReference type="AlphaFoldDB" id="A0A2M6W1I9"/>
<dbReference type="InterPro" id="IPR001296">
    <property type="entry name" value="Glyco_trans_1"/>
</dbReference>
<dbReference type="Pfam" id="PF00534">
    <property type="entry name" value="Glycos_transf_1"/>
    <property type="match status" value="1"/>
</dbReference>
<evidence type="ECO:0000259" key="2">
    <source>
        <dbReference type="Pfam" id="PF13439"/>
    </source>
</evidence>
<reference evidence="4" key="1">
    <citation type="submission" date="2017-09" db="EMBL/GenBank/DDBJ databases">
        <title>Depth-based differentiation of microbial function through sediment-hosted aquifers and enrichment of novel symbionts in the deep terrestrial subsurface.</title>
        <authorList>
            <person name="Probst A.J."/>
            <person name="Ladd B."/>
            <person name="Jarett J.K."/>
            <person name="Geller-Mcgrath D.E."/>
            <person name="Sieber C.M.K."/>
            <person name="Emerson J.B."/>
            <person name="Anantharaman K."/>
            <person name="Thomas B.C."/>
            <person name="Malmstrom R."/>
            <person name="Stieglmeier M."/>
            <person name="Klingl A."/>
            <person name="Woyke T."/>
            <person name="Ryan C.M."/>
            <person name="Banfield J.F."/>
        </authorList>
    </citation>
    <scope>NUCLEOTIDE SEQUENCE [LARGE SCALE GENOMIC DNA]</scope>
</reference>
<dbReference type="InterPro" id="IPR028098">
    <property type="entry name" value="Glyco_trans_4-like_N"/>
</dbReference>
<dbReference type="Proteomes" id="UP000229362">
    <property type="component" value="Unassembled WGS sequence"/>
</dbReference>
<dbReference type="PANTHER" id="PTHR45947:SF3">
    <property type="entry name" value="SULFOQUINOVOSYL TRANSFERASE SQD2"/>
    <property type="match status" value="1"/>
</dbReference>
<dbReference type="CDD" id="cd03801">
    <property type="entry name" value="GT4_PimA-like"/>
    <property type="match status" value="1"/>
</dbReference>
<dbReference type="InterPro" id="IPR050194">
    <property type="entry name" value="Glycosyltransferase_grp1"/>
</dbReference>